<organism evidence="4">
    <name type="scientific">bioreactor metagenome</name>
    <dbReference type="NCBI Taxonomy" id="1076179"/>
    <lineage>
        <taxon>unclassified sequences</taxon>
        <taxon>metagenomes</taxon>
        <taxon>ecological metagenomes</taxon>
    </lineage>
</organism>
<dbReference type="Pfam" id="PF20240">
    <property type="entry name" value="DUF6597"/>
    <property type="match status" value="1"/>
</dbReference>
<sequence>MITNNIYPPRNVLAEEYIKHCAVIDLSNLPPQTIKITVPPLGFPVLFFNYGKKTDFWKFYNGADNIQSVFVGQFTRHITLYPDKDLKLIGVNFKPYGLYNLFGNFKKNILNNYIDASILFGKENIQNIINILQTQDIDKAVNAIENLLLEYQNKTILKYPYFDEIVDTIEKKDGLINYHDLLSNKISERTFQRYFHNVIGVSPKLFCELLRHKYVIKLFYNNYNLSWSDINFENFYYDFSHFSRDFKRFTGHNPKYYLENKHELTNIFVGF</sequence>
<dbReference type="SMART" id="SM00342">
    <property type="entry name" value="HTH_ARAC"/>
    <property type="match status" value="1"/>
</dbReference>
<evidence type="ECO:0000259" key="3">
    <source>
        <dbReference type="PROSITE" id="PS01124"/>
    </source>
</evidence>
<keyword evidence="2" id="KW-0804">Transcription</keyword>
<evidence type="ECO:0000256" key="2">
    <source>
        <dbReference type="ARBA" id="ARBA00023163"/>
    </source>
</evidence>
<dbReference type="Pfam" id="PF12833">
    <property type="entry name" value="HTH_18"/>
    <property type="match status" value="1"/>
</dbReference>
<dbReference type="EMBL" id="VSSQ01009690">
    <property type="protein sequence ID" value="MPM42330.1"/>
    <property type="molecule type" value="Genomic_DNA"/>
</dbReference>
<reference evidence="4" key="1">
    <citation type="submission" date="2019-08" db="EMBL/GenBank/DDBJ databases">
        <authorList>
            <person name="Kucharzyk K."/>
            <person name="Murdoch R.W."/>
            <person name="Higgins S."/>
            <person name="Loffler F."/>
        </authorList>
    </citation>
    <scope>NUCLEOTIDE SEQUENCE</scope>
</reference>
<evidence type="ECO:0000256" key="1">
    <source>
        <dbReference type="ARBA" id="ARBA00023015"/>
    </source>
</evidence>
<dbReference type="AlphaFoldDB" id="A0A644ZN15"/>
<dbReference type="InterPro" id="IPR009057">
    <property type="entry name" value="Homeodomain-like_sf"/>
</dbReference>
<dbReference type="SUPFAM" id="SSF46689">
    <property type="entry name" value="Homeodomain-like"/>
    <property type="match status" value="1"/>
</dbReference>
<dbReference type="GO" id="GO:0003700">
    <property type="term" value="F:DNA-binding transcription factor activity"/>
    <property type="evidence" value="ECO:0007669"/>
    <property type="project" value="InterPro"/>
</dbReference>
<dbReference type="GO" id="GO:0043565">
    <property type="term" value="F:sequence-specific DNA binding"/>
    <property type="evidence" value="ECO:0007669"/>
    <property type="project" value="InterPro"/>
</dbReference>
<name>A0A644ZN15_9ZZZZ</name>
<dbReference type="PROSITE" id="PS01124">
    <property type="entry name" value="HTH_ARAC_FAMILY_2"/>
    <property type="match status" value="1"/>
</dbReference>
<protein>
    <recommendedName>
        <fullName evidence="3">HTH araC/xylS-type domain-containing protein</fullName>
    </recommendedName>
</protein>
<feature type="domain" description="HTH araC/xylS-type" evidence="3">
    <location>
        <begin position="186"/>
        <end position="260"/>
    </location>
</feature>
<accession>A0A644ZN15</accession>
<proteinExistence type="predicted"/>
<dbReference type="InterPro" id="IPR018060">
    <property type="entry name" value="HTH_AraC"/>
</dbReference>
<dbReference type="InterPro" id="IPR046532">
    <property type="entry name" value="DUF6597"/>
</dbReference>
<dbReference type="Gene3D" id="1.10.10.60">
    <property type="entry name" value="Homeodomain-like"/>
    <property type="match status" value="1"/>
</dbReference>
<gene>
    <name evidence="4" type="ORF">SDC9_88995</name>
</gene>
<keyword evidence="1" id="KW-0805">Transcription regulation</keyword>
<evidence type="ECO:0000313" key="4">
    <source>
        <dbReference type="EMBL" id="MPM42330.1"/>
    </source>
</evidence>
<comment type="caution">
    <text evidence="4">The sequence shown here is derived from an EMBL/GenBank/DDBJ whole genome shotgun (WGS) entry which is preliminary data.</text>
</comment>